<dbReference type="EMBL" id="PKPP01007705">
    <property type="protein sequence ID" value="PWA52652.1"/>
    <property type="molecule type" value="Genomic_DNA"/>
</dbReference>
<keyword evidence="3" id="KW-1185">Reference proteome</keyword>
<comment type="caution">
    <text evidence="2">The sequence shown here is derived from an EMBL/GenBank/DDBJ whole genome shotgun (WGS) entry which is preliminary data.</text>
</comment>
<dbReference type="GO" id="GO:0003746">
    <property type="term" value="F:translation elongation factor activity"/>
    <property type="evidence" value="ECO:0007669"/>
    <property type="project" value="UniProtKB-KW"/>
</dbReference>
<dbReference type="Proteomes" id="UP000245207">
    <property type="component" value="Unassembled WGS sequence"/>
</dbReference>
<dbReference type="InterPro" id="IPR008802">
    <property type="entry name" value="REF"/>
</dbReference>
<keyword evidence="2" id="KW-0251">Elongation factor</keyword>
<evidence type="ECO:0000313" key="3">
    <source>
        <dbReference type="Proteomes" id="UP000245207"/>
    </source>
</evidence>
<dbReference type="STRING" id="35608.A0A2U1LUH1"/>
<dbReference type="AlphaFoldDB" id="A0A2U1LUH1"/>
<reference evidence="2 3" key="1">
    <citation type="journal article" date="2018" name="Mol. Plant">
        <title>The genome of Artemisia annua provides insight into the evolution of Asteraceae family and artemisinin biosynthesis.</title>
        <authorList>
            <person name="Shen Q."/>
            <person name="Zhang L."/>
            <person name="Liao Z."/>
            <person name="Wang S."/>
            <person name="Yan T."/>
            <person name="Shi P."/>
            <person name="Liu M."/>
            <person name="Fu X."/>
            <person name="Pan Q."/>
            <person name="Wang Y."/>
            <person name="Lv Z."/>
            <person name="Lu X."/>
            <person name="Zhang F."/>
            <person name="Jiang W."/>
            <person name="Ma Y."/>
            <person name="Chen M."/>
            <person name="Hao X."/>
            <person name="Li L."/>
            <person name="Tang Y."/>
            <person name="Lv G."/>
            <person name="Zhou Y."/>
            <person name="Sun X."/>
            <person name="Brodelius P.E."/>
            <person name="Rose J.K.C."/>
            <person name="Tang K."/>
        </authorList>
    </citation>
    <scope>NUCLEOTIDE SEQUENCE [LARGE SCALE GENOMIC DNA]</scope>
    <source>
        <strain evidence="3">cv. Huhao1</strain>
        <tissue evidence="2">Leaf</tissue>
    </source>
</reference>
<comment type="similarity">
    <text evidence="1">Belongs to the REF/SRPP family.</text>
</comment>
<dbReference type="PANTHER" id="PTHR33732">
    <property type="entry name" value="REF/SRPP-LIKE PROTEIN OS05G0151300/LOC_OS05G05940"/>
    <property type="match status" value="1"/>
</dbReference>
<evidence type="ECO:0000256" key="1">
    <source>
        <dbReference type="ARBA" id="ARBA00009737"/>
    </source>
</evidence>
<sequence>MGFGIVGLGKVHDDSSDMHLMHLGFVQSMENSGPLKLGVQSVEDTVKTVIEPVYQKFQYVPYVFNTLADQKVDDMLNKLNYHVSSLMKGASRQTMFAAQETQEGVLDTVTNIMKMVYDKYEPKAKQLYINYEPVVRKYSVLIWRKMNQLPLFPHVAHIMAPTIMYCASIYNSAVFYSIDKIGQCLPLVSIKYLTKALKQGASVPTYCDSDMIQHVDPCPNKRHLIGDGQLCPP</sequence>
<dbReference type="Pfam" id="PF05755">
    <property type="entry name" value="REF"/>
    <property type="match status" value="1"/>
</dbReference>
<protein>
    <submittedName>
        <fullName evidence="2">Rubber elongation factor</fullName>
    </submittedName>
</protein>
<name>A0A2U1LUH1_ARTAN</name>
<dbReference type="PANTHER" id="PTHR33732:SF3">
    <property type="entry name" value="OS07G0671800 PROTEIN"/>
    <property type="match status" value="1"/>
</dbReference>
<keyword evidence="2" id="KW-0648">Protein biosynthesis</keyword>
<gene>
    <name evidence="2" type="ORF">CTI12_AA427990</name>
</gene>
<proteinExistence type="inferred from homology"/>
<organism evidence="2 3">
    <name type="scientific">Artemisia annua</name>
    <name type="common">Sweet wormwood</name>
    <dbReference type="NCBI Taxonomy" id="35608"/>
    <lineage>
        <taxon>Eukaryota</taxon>
        <taxon>Viridiplantae</taxon>
        <taxon>Streptophyta</taxon>
        <taxon>Embryophyta</taxon>
        <taxon>Tracheophyta</taxon>
        <taxon>Spermatophyta</taxon>
        <taxon>Magnoliopsida</taxon>
        <taxon>eudicotyledons</taxon>
        <taxon>Gunneridae</taxon>
        <taxon>Pentapetalae</taxon>
        <taxon>asterids</taxon>
        <taxon>campanulids</taxon>
        <taxon>Asterales</taxon>
        <taxon>Asteraceae</taxon>
        <taxon>Asteroideae</taxon>
        <taxon>Anthemideae</taxon>
        <taxon>Artemisiinae</taxon>
        <taxon>Artemisia</taxon>
    </lineage>
</organism>
<evidence type="ECO:0000313" key="2">
    <source>
        <dbReference type="EMBL" id="PWA52652.1"/>
    </source>
</evidence>
<accession>A0A2U1LUH1</accession>
<dbReference type="OrthoDB" id="1905464at2759"/>